<accession>A0A1J7IRP9</accession>
<evidence type="ECO:0000313" key="3">
    <source>
        <dbReference type="EMBL" id="OIW30166.1"/>
    </source>
</evidence>
<dbReference type="SUPFAM" id="SSF56281">
    <property type="entry name" value="Metallo-hydrolase/oxidoreductase"/>
    <property type="match status" value="1"/>
</dbReference>
<keyword evidence="4" id="KW-1185">Reference proteome</keyword>
<dbReference type="STRING" id="1408157.A0A1J7IRP9"/>
<evidence type="ECO:0000313" key="4">
    <source>
        <dbReference type="Proteomes" id="UP000182658"/>
    </source>
</evidence>
<dbReference type="PANTHER" id="PTHR46504:SF2">
    <property type="entry name" value="TRNASE Z TRZ1"/>
    <property type="match status" value="1"/>
</dbReference>
<feature type="compositionally biased region" description="Acidic residues" evidence="1">
    <location>
        <begin position="128"/>
        <end position="145"/>
    </location>
</feature>
<organism evidence="3 4">
    <name type="scientific">Coniochaeta ligniaria NRRL 30616</name>
    <dbReference type="NCBI Taxonomy" id="1408157"/>
    <lineage>
        <taxon>Eukaryota</taxon>
        <taxon>Fungi</taxon>
        <taxon>Dikarya</taxon>
        <taxon>Ascomycota</taxon>
        <taxon>Pezizomycotina</taxon>
        <taxon>Sordariomycetes</taxon>
        <taxon>Sordariomycetidae</taxon>
        <taxon>Coniochaetales</taxon>
        <taxon>Coniochaetaceae</taxon>
        <taxon>Coniochaeta</taxon>
    </lineage>
</organism>
<dbReference type="InterPro" id="IPR001279">
    <property type="entry name" value="Metallo-B-lactamas"/>
</dbReference>
<dbReference type="OrthoDB" id="527344at2759"/>
<dbReference type="Proteomes" id="UP000182658">
    <property type="component" value="Unassembled WGS sequence"/>
</dbReference>
<evidence type="ECO:0000256" key="1">
    <source>
        <dbReference type="SAM" id="MobiDB-lite"/>
    </source>
</evidence>
<gene>
    <name evidence="3" type="ORF">CONLIGDRAFT_632248</name>
</gene>
<feature type="domain" description="Metallo-beta-lactamase" evidence="2">
    <location>
        <begin position="64"/>
        <end position="137"/>
    </location>
</feature>
<dbReference type="Gene3D" id="3.60.15.10">
    <property type="entry name" value="Ribonuclease Z/Hydroxyacylglutathione hydrolase-like"/>
    <property type="match status" value="1"/>
</dbReference>
<dbReference type="PANTHER" id="PTHR46504">
    <property type="entry name" value="TRNASE Z TRZ1"/>
    <property type="match status" value="1"/>
</dbReference>
<feature type="compositionally biased region" description="Basic and acidic residues" evidence="1">
    <location>
        <begin position="146"/>
        <end position="166"/>
    </location>
</feature>
<reference evidence="3 4" key="1">
    <citation type="submission" date="2016-10" db="EMBL/GenBank/DDBJ databases">
        <title>Draft genome sequence of Coniochaeta ligniaria NRRL30616, a lignocellulolytic fungus for bioabatement of inhibitors in plant biomass hydrolysates.</title>
        <authorList>
            <consortium name="DOE Joint Genome Institute"/>
            <person name="Jimenez D.J."/>
            <person name="Hector R.E."/>
            <person name="Riley R."/>
            <person name="Sun H."/>
            <person name="Grigoriev I.V."/>
            <person name="Van Elsas J.D."/>
            <person name="Nichols N.N."/>
        </authorList>
    </citation>
    <scope>NUCLEOTIDE SEQUENCE [LARGE SCALE GENOMIC DNA]</scope>
    <source>
        <strain evidence="3 4">NRRL 30616</strain>
    </source>
</reference>
<dbReference type="EMBL" id="KV875097">
    <property type="protein sequence ID" value="OIW30166.1"/>
    <property type="molecule type" value="Genomic_DNA"/>
</dbReference>
<sequence>MPENNSKITFATPLPPSPDSQVLEWRFPKPYQQYTLTGRSRAAWHTSFVIPELNLLLDAGLVVNSARPKHIFLTHGHNDHTLLAPAFVKRSDPPDIFCPVEIRDILDDYVRAKVELNRGGGVGGTVTVEEEEEDDDVDGEVDIPPDGEKESAVTSDDHLADSDPRPPHLRTHVTHGLRAGDTVPLRRLKGPVEITATAFSCAHSIPCLGYVFHATTPKLRPEYRGLPGPKLRDLRLAGEELTAPFKTPVFAFLGDGTAKTLVDEPEWLREGCRVVITECSFLYASHRAVADRTKHTIWEDLEPVVRRWRGTTFVVTHFSLRYGDEEIRRFFGGMEGLGNVVVWC</sequence>
<protein>
    <recommendedName>
        <fullName evidence="2">Metallo-beta-lactamase domain-containing protein</fullName>
    </recommendedName>
</protein>
<proteinExistence type="predicted"/>
<dbReference type="InParanoid" id="A0A1J7IRP9"/>
<dbReference type="Pfam" id="PF00753">
    <property type="entry name" value="Lactamase_B"/>
    <property type="match status" value="1"/>
</dbReference>
<dbReference type="AlphaFoldDB" id="A0A1J7IRP9"/>
<evidence type="ECO:0000259" key="2">
    <source>
        <dbReference type="Pfam" id="PF00753"/>
    </source>
</evidence>
<feature type="region of interest" description="Disordered" evidence="1">
    <location>
        <begin position="121"/>
        <end position="172"/>
    </location>
</feature>
<dbReference type="InterPro" id="IPR036866">
    <property type="entry name" value="RibonucZ/Hydroxyglut_hydro"/>
</dbReference>
<name>A0A1J7IRP9_9PEZI</name>